<reference evidence="5" key="1">
    <citation type="journal article" date="2015" name="Genome Announc.">
        <title>Genome sequence of the AIDS-associated pathogen Penicillium marneffei (ATCC18224) and its near taxonomic relative Talaromyces stipitatus (ATCC10500).</title>
        <authorList>
            <person name="Nierman W.C."/>
            <person name="Fedorova-Abrams N.D."/>
            <person name="Andrianopoulos A."/>
        </authorList>
    </citation>
    <scope>NUCLEOTIDE SEQUENCE [LARGE SCALE GENOMIC DNA]</scope>
    <source>
        <strain evidence="5">ATCC 10500 / CBS 375.48 / QM 6759 / NRRL 1006</strain>
    </source>
</reference>
<dbReference type="RefSeq" id="XP_002488376.1">
    <property type="nucleotide sequence ID" value="XM_002488331.1"/>
</dbReference>
<dbReference type="InterPro" id="IPR002110">
    <property type="entry name" value="Ankyrin_rpt"/>
</dbReference>
<dbReference type="SMART" id="SM00248">
    <property type="entry name" value="ANK"/>
    <property type="match status" value="9"/>
</dbReference>
<dbReference type="EMBL" id="EQ962661">
    <property type="protein sequence ID" value="EED11620.1"/>
    <property type="molecule type" value="Genomic_DNA"/>
</dbReference>
<dbReference type="PROSITE" id="PS50088">
    <property type="entry name" value="ANK_REPEAT"/>
    <property type="match status" value="4"/>
</dbReference>
<evidence type="ECO:0000256" key="2">
    <source>
        <dbReference type="ARBA" id="ARBA00023043"/>
    </source>
</evidence>
<feature type="repeat" description="ANK" evidence="3">
    <location>
        <begin position="343"/>
        <end position="366"/>
    </location>
</feature>
<feature type="repeat" description="ANK" evidence="3">
    <location>
        <begin position="83"/>
        <end position="115"/>
    </location>
</feature>
<dbReference type="VEuPathDB" id="FungiDB:TSTA_108100"/>
<evidence type="ECO:0000313" key="4">
    <source>
        <dbReference type="EMBL" id="EED11620.1"/>
    </source>
</evidence>
<keyword evidence="2 3" id="KW-0040">ANK repeat</keyword>
<dbReference type="HOGENOM" id="CLU_000134_48_0_1"/>
<dbReference type="eggNOG" id="KOG0504">
    <property type="taxonomic scope" value="Eukaryota"/>
</dbReference>
<dbReference type="InterPro" id="IPR036770">
    <property type="entry name" value="Ankyrin_rpt-contain_sf"/>
</dbReference>
<dbReference type="OMA" id="FPNERDY"/>
<keyword evidence="1" id="KW-0677">Repeat</keyword>
<evidence type="ECO:0000256" key="1">
    <source>
        <dbReference type="ARBA" id="ARBA00022737"/>
    </source>
</evidence>
<dbReference type="PROSITE" id="PS50297">
    <property type="entry name" value="ANK_REP_REGION"/>
    <property type="match status" value="3"/>
</dbReference>
<accession>B8MUB6</accession>
<protein>
    <submittedName>
        <fullName evidence="4">Sex-determining protein fem-1, putative</fullName>
    </submittedName>
</protein>
<dbReference type="Gene3D" id="1.25.40.20">
    <property type="entry name" value="Ankyrin repeat-containing domain"/>
    <property type="match status" value="4"/>
</dbReference>
<dbReference type="Pfam" id="PF00023">
    <property type="entry name" value="Ank"/>
    <property type="match status" value="1"/>
</dbReference>
<dbReference type="AlphaFoldDB" id="B8MUB6"/>
<dbReference type="GeneID" id="8106874"/>
<name>B8MUB6_TALSN</name>
<keyword evidence="5" id="KW-1185">Reference proteome</keyword>
<dbReference type="OrthoDB" id="4223509at2759"/>
<feature type="repeat" description="ANK" evidence="3">
    <location>
        <begin position="241"/>
        <end position="266"/>
    </location>
</feature>
<feature type="repeat" description="ANK" evidence="3">
    <location>
        <begin position="207"/>
        <end position="231"/>
    </location>
</feature>
<dbReference type="InParanoid" id="B8MUB6"/>
<sequence length="426" mass="47537">MRMTDLPTELSILIATFLQKERDINNLTQVNKKLYYDLNWYLYKHNYLHGNSSALRWAAKYGEKSTAVMSMRERASITSIDKYNMTPLSWAAAGGHIAIVELLLKSAGVICADDEAANGNSIIEKPPPIGDSFTSLNMEYYHDTKQLWKKLACKLSTATRRVPEFNLNCRDHLNQTPLSLAAAGGHYAVVAVLLNIAEVEIDSRDDNGRTPLWRAASVGSVQVAKLLLETGKVDPDCRDSYNETPLQQAVIYGHEEVVRLLLKTGVVDLHGRDRFGRTLLHLAIIQRHEAVANVLIETKNFDLNSKDHWGQTPLRLAAAHRCGATVRLLLDTDSVDVNCADYQGRTPLSLAAGNGYETITRLLIEKDETELNSKDRLDQTSLWWAATQGHASIVKLLLETPGIDSECIDIDEIWDLDTLKANSLED</sequence>
<dbReference type="Pfam" id="PF12796">
    <property type="entry name" value="Ank_2"/>
    <property type="match status" value="2"/>
</dbReference>
<dbReference type="PANTHER" id="PTHR24171:SF10">
    <property type="entry name" value="ANKYRIN REPEAT DOMAIN-CONTAINING PROTEIN 29-LIKE"/>
    <property type="match status" value="1"/>
</dbReference>
<organism evidence="4 5">
    <name type="scientific">Talaromyces stipitatus (strain ATCC 10500 / CBS 375.48 / QM 6759 / NRRL 1006)</name>
    <name type="common">Penicillium stipitatum</name>
    <dbReference type="NCBI Taxonomy" id="441959"/>
    <lineage>
        <taxon>Eukaryota</taxon>
        <taxon>Fungi</taxon>
        <taxon>Dikarya</taxon>
        <taxon>Ascomycota</taxon>
        <taxon>Pezizomycotina</taxon>
        <taxon>Eurotiomycetes</taxon>
        <taxon>Eurotiomycetidae</taxon>
        <taxon>Eurotiales</taxon>
        <taxon>Trichocomaceae</taxon>
        <taxon>Talaromyces</taxon>
        <taxon>Talaromyces sect. Talaromyces</taxon>
    </lineage>
</organism>
<dbReference type="PANTHER" id="PTHR24171">
    <property type="entry name" value="ANKYRIN REPEAT DOMAIN-CONTAINING PROTEIN 39-RELATED"/>
    <property type="match status" value="1"/>
</dbReference>
<dbReference type="PhylomeDB" id="B8MUB6"/>
<dbReference type="Proteomes" id="UP000001745">
    <property type="component" value="Unassembled WGS sequence"/>
</dbReference>
<evidence type="ECO:0000313" key="5">
    <source>
        <dbReference type="Proteomes" id="UP000001745"/>
    </source>
</evidence>
<dbReference type="STRING" id="441959.B8MUB6"/>
<dbReference type="Pfam" id="PF13637">
    <property type="entry name" value="Ank_4"/>
    <property type="match status" value="1"/>
</dbReference>
<proteinExistence type="predicted"/>
<gene>
    <name evidence="4" type="ORF">TSTA_108100</name>
</gene>
<evidence type="ECO:0000256" key="3">
    <source>
        <dbReference type="PROSITE-ProRule" id="PRU00023"/>
    </source>
</evidence>
<dbReference type="SUPFAM" id="SSF48403">
    <property type="entry name" value="Ankyrin repeat"/>
    <property type="match status" value="1"/>
</dbReference>